<protein>
    <submittedName>
        <fullName evidence="2">Uncharacterized protein</fullName>
    </submittedName>
</protein>
<dbReference type="InterPro" id="IPR032675">
    <property type="entry name" value="LRR_dom_sf"/>
</dbReference>
<evidence type="ECO:0000313" key="3">
    <source>
        <dbReference type="Proteomes" id="UP001465976"/>
    </source>
</evidence>
<feature type="region of interest" description="Disordered" evidence="1">
    <location>
        <begin position="259"/>
        <end position="283"/>
    </location>
</feature>
<organism evidence="2 3">
    <name type="scientific">Marasmius crinis-equi</name>
    <dbReference type="NCBI Taxonomy" id="585013"/>
    <lineage>
        <taxon>Eukaryota</taxon>
        <taxon>Fungi</taxon>
        <taxon>Dikarya</taxon>
        <taxon>Basidiomycota</taxon>
        <taxon>Agaricomycotina</taxon>
        <taxon>Agaricomycetes</taxon>
        <taxon>Agaricomycetidae</taxon>
        <taxon>Agaricales</taxon>
        <taxon>Marasmiineae</taxon>
        <taxon>Marasmiaceae</taxon>
        <taxon>Marasmius</taxon>
    </lineage>
</organism>
<evidence type="ECO:0000313" key="2">
    <source>
        <dbReference type="EMBL" id="KAL0566169.1"/>
    </source>
</evidence>
<dbReference type="Proteomes" id="UP001465976">
    <property type="component" value="Unassembled WGS sequence"/>
</dbReference>
<evidence type="ECO:0000256" key="1">
    <source>
        <dbReference type="SAM" id="MobiDB-lite"/>
    </source>
</evidence>
<accession>A0ABR3ETE3</accession>
<dbReference type="EMBL" id="JBAHYK010001989">
    <property type="protein sequence ID" value="KAL0566169.1"/>
    <property type="molecule type" value="Genomic_DNA"/>
</dbReference>
<dbReference type="Gene3D" id="3.80.10.10">
    <property type="entry name" value="Ribonuclease Inhibitor"/>
    <property type="match status" value="1"/>
</dbReference>
<proteinExistence type="predicted"/>
<dbReference type="SUPFAM" id="SSF52047">
    <property type="entry name" value="RNI-like"/>
    <property type="match status" value="1"/>
</dbReference>
<sequence>MVNIAIVSTLHDSKRECRDRSWVQGVFKASRRCSESLEILRMEVPYEMEAHQETPVTLSRLRVFTGPEGLLSSFVLNGPLSTLWVTTNGPSSSPPMWVALWPSLHNLHALRMLRVGLWDVTVLPIVAVLSSLPHLEQLSFLTNLHLTKNQFAALGGGFSHAPFLKSVSVFTSGNYVPTGSDAIEVANAWRMSAPNLSTVRFDNTKELEYHYQYEDHRFEWEVRDLPYVQIFRKANIPVGLQENHMVLPLVDADLDRATPLSEDPLYEEEPEELSSPDVSDDDL</sequence>
<name>A0ABR3ETE3_9AGAR</name>
<keyword evidence="3" id="KW-1185">Reference proteome</keyword>
<comment type="caution">
    <text evidence="2">The sequence shown here is derived from an EMBL/GenBank/DDBJ whole genome shotgun (WGS) entry which is preliminary data.</text>
</comment>
<reference evidence="2 3" key="1">
    <citation type="submission" date="2024-02" db="EMBL/GenBank/DDBJ databases">
        <title>A draft genome for the cacao thread blight pathogen Marasmius crinis-equi.</title>
        <authorList>
            <person name="Cohen S.P."/>
            <person name="Baruah I.K."/>
            <person name="Amoako-Attah I."/>
            <person name="Bukari Y."/>
            <person name="Meinhardt L.W."/>
            <person name="Bailey B.A."/>
        </authorList>
    </citation>
    <scope>NUCLEOTIDE SEQUENCE [LARGE SCALE GENOMIC DNA]</scope>
    <source>
        <strain evidence="2 3">GH-76</strain>
    </source>
</reference>
<feature type="compositionally biased region" description="Acidic residues" evidence="1">
    <location>
        <begin position="264"/>
        <end position="283"/>
    </location>
</feature>
<gene>
    <name evidence="2" type="ORF">V5O48_015845</name>
</gene>